<name>A0A537J266_9BACT</name>
<organism evidence="1 2">
    <name type="scientific">Candidatus Segetimicrobium genomatis</name>
    <dbReference type="NCBI Taxonomy" id="2569760"/>
    <lineage>
        <taxon>Bacteria</taxon>
        <taxon>Bacillati</taxon>
        <taxon>Candidatus Sysuimicrobiota</taxon>
        <taxon>Candidatus Sysuimicrobiia</taxon>
        <taxon>Candidatus Sysuimicrobiales</taxon>
        <taxon>Candidatus Segetimicrobiaceae</taxon>
        <taxon>Candidatus Segetimicrobium</taxon>
    </lineage>
</organism>
<dbReference type="AlphaFoldDB" id="A0A537J266"/>
<sequence length="230" mass="25426">MSEPATQFELPSRSVFEPPSYPNVWFYVHDRLAASQDAAVSFMTGWLREQCGITDDFGHWKPPEASDSQARLGGLQPWQGGTDPTLHHAHDLHIRYYYVALRQTGKHHVTLRGAEGGSERYHRFAGSVHYEVADEHPAHPYIDDCPYCGRAGSYAGADGLFAGVHEPLGLELLLYGTIRGEAVARPDGRPVGGVQLMKETHALHIERIRPARPDMNIVDLAVVLIGPRGS</sequence>
<protein>
    <submittedName>
        <fullName evidence="1">Uncharacterized protein</fullName>
    </submittedName>
</protein>
<evidence type="ECO:0000313" key="1">
    <source>
        <dbReference type="EMBL" id="TMI77422.1"/>
    </source>
</evidence>
<dbReference type="EMBL" id="VBAP01000001">
    <property type="protein sequence ID" value="TMI77422.1"/>
    <property type="molecule type" value="Genomic_DNA"/>
</dbReference>
<proteinExistence type="predicted"/>
<accession>A0A537J266</accession>
<comment type="caution">
    <text evidence="1">The sequence shown here is derived from an EMBL/GenBank/DDBJ whole genome shotgun (WGS) entry which is preliminary data.</text>
</comment>
<dbReference type="Proteomes" id="UP000318834">
    <property type="component" value="Unassembled WGS sequence"/>
</dbReference>
<evidence type="ECO:0000313" key="2">
    <source>
        <dbReference type="Proteomes" id="UP000318834"/>
    </source>
</evidence>
<gene>
    <name evidence="1" type="ORF">E6H05_00140</name>
</gene>
<reference evidence="1 2" key="1">
    <citation type="journal article" date="2019" name="Nat. Microbiol.">
        <title>Mediterranean grassland soil C-N compound turnover is dependent on rainfall and depth, and is mediated by genomically divergent microorganisms.</title>
        <authorList>
            <person name="Diamond S."/>
            <person name="Andeer P.F."/>
            <person name="Li Z."/>
            <person name="Crits-Christoph A."/>
            <person name="Burstein D."/>
            <person name="Anantharaman K."/>
            <person name="Lane K.R."/>
            <person name="Thomas B.C."/>
            <person name="Pan C."/>
            <person name="Northen T.R."/>
            <person name="Banfield J.F."/>
        </authorList>
    </citation>
    <scope>NUCLEOTIDE SEQUENCE [LARGE SCALE GENOMIC DNA]</scope>
    <source>
        <strain evidence="1">NP_8</strain>
    </source>
</reference>